<accession>A0A840TJB7</accession>
<evidence type="ECO:0000259" key="1">
    <source>
        <dbReference type="Pfam" id="PF18935"/>
    </source>
</evidence>
<dbReference type="RefSeq" id="WP_184173008.1">
    <property type="nucleotide sequence ID" value="NZ_JACHGF010000002.1"/>
</dbReference>
<sequence>MKKWFLIGILALGSLEWAQAQQIRIDSVGKVVGPGIRMDTLNRTLSLDSLGSVADATFKPIPRKAAMRAIMIPGGGQIYNRDYWKLPFVYAALAGAGYSVYWNIVRYNNFLDAYYSFYNLETGALKPGVDRVPVKYLDFFYDLNGKFTTPEITVDIARRGKDQYRRWRDYAYVVAGLTYALSIIEANVAAHMKTFDISEDLTLRAEPALFQPGLPAPMTGLRLVLTFR</sequence>
<dbReference type="Proteomes" id="UP000557307">
    <property type="component" value="Unassembled WGS sequence"/>
</dbReference>
<evidence type="ECO:0000313" key="3">
    <source>
        <dbReference type="Proteomes" id="UP000557307"/>
    </source>
</evidence>
<comment type="caution">
    <text evidence="2">The sequence shown here is derived from an EMBL/GenBank/DDBJ whole genome shotgun (WGS) entry which is preliminary data.</text>
</comment>
<keyword evidence="3" id="KW-1185">Reference proteome</keyword>
<name>A0A840TJB7_9BACT</name>
<organism evidence="2 3">
    <name type="scientific">Rhabdobacter roseus</name>
    <dbReference type="NCBI Taxonomy" id="1655419"/>
    <lineage>
        <taxon>Bacteria</taxon>
        <taxon>Pseudomonadati</taxon>
        <taxon>Bacteroidota</taxon>
        <taxon>Cytophagia</taxon>
        <taxon>Cytophagales</taxon>
        <taxon>Cytophagaceae</taxon>
        <taxon>Rhabdobacter</taxon>
    </lineage>
</organism>
<reference evidence="2 3" key="1">
    <citation type="submission" date="2020-08" db="EMBL/GenBank/DDBJ databases">
        <title>Genomic Encyclopedia of Type Strains, Phase IV (KMG-IV): sequencing the most valuable type-strain genomes for metagenomic binning, comparative biology and taxonomic classification.</title>
        <authorList>
            <person name="Goeker M."/>
        </authorList>
    </citation>
    <scope>NUCLEOTIDE SEQUENCE [LARGE SCALE GENOMIC DNA]</scope>
    <source>
        <strain evidence="2 3">DSM 105074</strain>
    </source>
</reference>
<proteinExistence type="predicted"/>
<dbReference type="AlphaFoldDB" id="A0A840TJB7"/>
<evidence type="ECO:0000313" key="2">
    <source>
        <dbReference type="EMBL" id="MBB5283534.1"/>
    </source>
</evidence>
<gene>
    <name evidence="2" type="ORF">HNQ92_001660</name>
</gene>
<dbReference type="InterPro" id="IPR043738">
    <property type="entry name" value="DUF5683"/>
</dbReference>
<dbReference type="EMBL" id="JACHGF010000002">
    <property type="protein sequence ID" value="MBB5283534.1"/>
    <property type="molecule type" value="Genomic_DNA"/>
</dbReference>
<protein>
    <recommendedName>
        <fullName evidence="1">DUF5683 domain-containing protein</fullName>
    </recommendedName>
</protein>
<feature type="domain" description="DUF5683" evidence="1">
    <location>
        <begin position="60"/>
        <end position="227"/>
    </location>
</feature>
<dbReference type="Pfam" id="PF18935">
    <property type="entry name" value="DUF5683"/>
    <property type="match status" value="1"/>
</dbReference>